<feature type="binding site" evidence="8">
    <location>
        <position position="192"/>
    </location>
    <ligand>
        <name>Zn(2+)</name>
        <dbReference type="ChEBI" id="CHEBI:29105"/>
        <label>2</label>
    </ligand>
</feature>
<dbReference type="InterPro" id="IPR051464">
    <property type="entry name" value="Peptidase_M42_aminopept"/>
</dbReference>
<dbReference type="PANTHER" id="PTHR32481:SF7">
    <property type="entry name" value="AMINOPEPTIDASE YHFE-RELATED"/>
    <property type="match status" value="1"/>
</dbReference>
<dbReference type="Gene3D" id="3.40.630.10">
    <property type="entry name" value="Zn peptidases"/>
    <property type="match status" value="1"/>
</dbReference>
<dbReference type="InterPro" id="IPR023367">
    <property type="entry name" value="Peptidase_M42_dom2"/>
</dbReference>
<evidence type="ECO:0000256" key="2">
    <source>
        <dbReference type="ARBA" id="ARBA00022438"/>
    </source>
</evidence>
<reference evidence="9 10" key="1">
    <citation type="submission" date="2019-07" db="EMBL/GenBank/DDBJ databases">
        <title>Deinococcus detaillus sp. nov., isolated from humus soil in Antarctica.</title>
        <authorList>
            <person name="Zhang K."/>
        </authorList>
    </citation>
    <scope>NUCLEOTIDE SEQUENCE [LARGE SCALE GENOMIC DNA]</scope>
    <source>
        <strain evidence="9 10">H1</strain>
    </source>
</reference>
<keyword evidence="10" id="KW-1185">Reference proteome</keyword>
<keyword evidence="4 8" id="KW-0479">Metal-binding</keyword>
<dbReference type="Gene3D" id="2.40.30.40">
    <property type="entry name" value="Peptidase M42, domain 2"/>
    <property type="match status" value="1"/>
</dbReference>
<proteinExistence type="inferred from homology"/>
<comment type="similarity">
    <text evidence="1 6">Belongs to the peptidase M42 family.</text>
</comment>
<comment type="cofactor">
    <cofactor evidence="8">
        <name>a divalent metal cation</name>
        <dbReference type="ChEBI" id="CHEBI:60240"/>
    </cofactor>
    <text evidence="8">Binds 2 divalent metal cations per subunit.</text>
</comment>
<evidence type="ECO:0000256" key="3">
    <source>
        <dbReference type="ARBA" id="ARBA00022670"/>
    </source>
</evidence>
<dbReference type="AlphaFoldDB" id="A0A553UPD0"/>
<feature type="binding site" evidence="8">
    <location>
        <position position="247"/>
    </location>
    <ligand>
        <name>Zn(2+)</name>
        <dbReference type="ChEBI" id="CHEBI:29105"/>
        <label>1</label>
    </ligand>
</feature>
<keyword evidence="2" id="KW-0031">Aminopeptidase</keyword>
<dbReference type="GO" id="GO:0046872">
    <property type="term" value="F:metal ion binding"/>
    <property type="evidence" value="ECO:0007669"/>
    <property type="project" value="UniProtKB-UniRule"/>
</dbReference>
<dbReference type="SUPFAM" id="SSF53187">
    <property type="entry name" value="Zn-dependent exopeptidases"/>
    <property type="match status" value="1"/>
</dbReference>
<dbReference type="Proteomes" id="UP000316092">
    <property type="component" value="Unassembled WGS sequence"/>
</dbReference>
<sequence length="376" mass="40127">MMTTGAPIPTEPSSSLKYLQRLVEPTGPSGSEEDVIRLVAELARPLCDELTVDPMGNVIAIRRAADEQARWCIISAHMDEVGFRVSYIGPDGFLRLEKVSGLDDRILPALRVWIRTATERLVGVVGCTSVHLLTEADRRTIVPYSDLYVDIGASSAQEVATMGVSIGDPVGFVGSLTELGKRSGRFTAHGLDDRAGCAILLALLESFQDAPPPVTLVALFSVQEEVGVRGAQAAAQHLRGDVALALDMTAADDTPEMSRQRLRLGKGPTVKVMDFSTLVHPAVRRGLLASAERCGLTVQHELLKGIGTDAGALQYAGGGTPTGAVSVGNRYTHSPVEVLDSRDMEGALTLLHAFVEDLPDLDLRFVALDDAPAQKN</sequence>
<evidence type="ECO:0000256" key="7">
    <source>
        <dbReference type="PIRSR" id="PIRSR001123-1"/>
    </source>
</evidence>
<dbReference type="RefSeq" id="WP_143721505.1">
    <property type="nucleotide sequence ID" value="NZ_VKDB01000019.1"/>
</dbReference>
<gene>
    <name evidence="9" type="ORF">FNU79_14405</name>
</gene>
<protein>
    <submittedName>
        <fullName evidence="9">M42 family metallopeptidase</fullName>
    </submittedName>
</protein>
<comment type="caution">
    <text evidence="9">The sequence shown here is derived from an EMBL/GenBank/DDBJ whole genome shotgun (WGS) entry which is preliminary data.</text>
</comment>
<evidence type="ECO:0000256" key="1">
    <source>
        <dbReference type="ARBA" id="ARBA00006272"/>
    </source>
</evidence>
<dbReference type="OrthoDB" id="9772053at2"/>
<dbReference type="GO" id="GO:0004177">
    <property type="term" value="F:aminopeptidase activity"/>
    <property type="evidence" value="ECO:0007669"/>
    <property type="project" value="UniProtKB-UniRule"/>
</dbReference>
<accession>A0A553UPD0</accession>
<evidence type="ECO:0000256" key="6">
    <source>
        <dbReference type="PIRNR" id="PIRNR001123"/>
    </source>
</evidence>
<evidence type="ECO:0000256" key="4">
    <source>
        <dbReference type="ARBA" id="ARBA00022723"/>
    </source>
</evidence>
<feature type="binding site" evidence="8">
    <location>
        <position position="77"/>
    </location>
    <ligand>
        <name>Zn(2+)</name>
        <dbReference type="ChEBI" id="CHEBI:29105"/>
        <label>1</label>
    </ligand>
</feature>
<dbReference type="InterPro" id="IPR008007">
    <property type="entry name" value="Peptidase_M42"/>
</dbReference>
<dbReference type="PANTHER" id="PTHR32481">
    <property type="entry name" value="AMINOPEPTIDASE"/>
    <property type="match status" value="1"/>
</dbReference>
<dbReference type="PIRSF" id="PIRSF001123">
    <property type="entry name" value="PepA_GA"/>
    <property type="match status" value="1"/>
</dbReference>
<evidence type="ECO:0000256" key="5">
    <source>
        <dbReference type="ARBA" id="ARBA00022801"/>
    </source>
</evidence>
<evidence type="ECO:0000313" key="10">
    <source>
        <dbReference type="Proteomes" id="UP000316092"/>
    </source>
</evidence>
<keyword evidence="5" id="KW-0378">Hydrolase</keyword>
<keyword evidence="3" id="KW-0645">Protease</keyword>
<dbReference type="GO" id="GO:0006508">
    <property type="term" value="P:proteolysis"/>
    <property type="evidence" value="ECO:0007669"/>
    <property type="project" value="UniProtKB-KW"/>
</dbReference>
<evidence type="ECO:0000313" key="9">
    <source>
        <dbReference type="EMBL" id="TSA82080.1"/>
    </source>
</evidence>
<feature type="active site" description="Proton acceptor" evidence="7">
    <location>
        <position position="224"/>
    </location>
</feature>
<feature type="binding site" evidence="8">
    <location>
        <position position="333"/>
    </location>
    <ligand>
        <name>Zn(2+)</name>
        <dbReference type="ChEBI" id="CHEBI:29105"/>
        <label>2</label>
    </ligand>
</feature>
<name>A0A553UPD0_9DEIO</name>
<evidence type="ECO:0000256" key="8">
    <source>
        <dbReference type="PIRSR" id="PIRSR001123-2"/>
    </source>
</evidence>
<feature type="binding site" evidence="8">
    <location>
        <position position="192"/>
    </location>
    <ligand>
        <name>Zn(2+)</name>
        <dbReference type="ChEBI" id="CHEBI:29105"/>
        <label>1</label>
    </ligand>
</feature>
<feature type="binding site" evidence="8">
    <location>
        <position position="225"/>
    </location>
    <ligand>
        <name>Zn(2+)</name>
        <dbReference type="ChEBI" id="CHEBI:29105"/>
        <label>2</label>
    </ligand>
</feature>
<dbReference type="SUPFAM" id="SSF101821">
    <property type="entry name" value="Aminopeptidase/glucanase lid domain"/>
    <property type="match status" value="1"/>
</dbReference>
<organism evidence="9 10">
    <name type="scientific">Deinococcus detaillensis</name>
    <dbReference type="NCBI Taxonomy" id="2592048"/>
    <lineage>
        <taxon>Bacteria</taxon>
        <taxon>Thermotogati</taxon>
        <taxon>Deinococcota</taxon>
        <taxon>Deinococci</taxon>
        <taxon>Deinococcales</taxon>
        <taxon>Deinococcaceae</taxon>
        <taxon>Deinococcus</taxon>
    </lineage>
</organism>
<dbReference type="Pfam" id="PF05343">
    <property type="entry name" value="Peptidase_M42"/>
    <property type="match status" value="1"/>
</dbReference>
<dbReference type="EMBL" id="VKDB01000019">
    <property type="protein sequence ID" value="TSA82080.1"/>
    <property type="molecule type" value="Genomic_DNA"/>
</dbReference>